<comment type="caution">
    <text evidence="1">The sequence shown here is derived from an EMBL/GenBank/DDBJ whole genome shotgun (WGS) entry which is preliminary data.</text>
</comment>
<gene>
    <name evidence="1" type="ORF">ColSpa_03057</name>
</gene>
<dbReference type="RefSeq" id="XP_049125226.1">
    <property type="nucleotide sequence ID" value="XM_049269269.1"/>
</dbReference>
<protein>
    <submittedName>
        <fullName evidence="1">Uncharacterized protein</fullName>
    </submittedName>
</protein>
<name>A0AA37P548_9PEZI</name>
<dbReference type="EMBL" id="BQXU01000006">
    <property type="protein sequence ID" value="GKT42876.1"/>
    <property type="molecule type" value="Genomic_DNA"/>
</dbReference>
<proteinExistence type="predicted"/>
<sequence>MATLIIKDTEFTTAVPCITVDGISHDNHLKCALSSYNNIAFLPRRVVDGQQPEIHNAMIKSADMIVNLQKWLGEIEDCHKAEAMEPLLRTIRDWICIADVDLSLHNLQQLVFEDFDHWSHYESCLTHHENLDTDEPSDPKFNYTGFGPLNRDFEWDAKTKTISWRNNRTRQIQKFRVPQIVEAKKIWAGVSTPEFHHRWAEERHAHERYHQLSGTACEAWVDGPQKFHQTSNTANERTLTLYAHLAKKRCCSKCSRKGFGCTTCHSSTCSKNRITKSIMKTRSRNLTIRTKVTVSGDLTQKKVWSLREKKKLWDAVQAHVDKVATDLNISADRATMVDNIFIRSSFDRVEGHQLNKEERDAFFHAHRVGLCYETNSSLRDPYESIMRK</sequence>
<dbReference type="Proteomes" id="UP001055115">
    <property type="component" value="Unassembled WGS sequence"/>
</dbReference>
<organism evidence="1 2">
    <name type="scientific">Colletotrichum spaethianum</name>
    <dbReference type="NCBI Taxonomy" id="700344"/>
    <lineage>
        <taxon>Eukaryota</taxon>
        <taxon>Fungi</taxon>
        <taxon>Dikarya</taxon>
        <taxon>Ascomycota</taxon>
        <taxon>Pezizomycotina</taxon>
        <taxon>Sordariomycetes</taxon>
        <taxon>Hypocreomycetidae</taxon>
        <taxon>Glomerellales</taxon>
        <taxon>Glomerellaceae</taxon>
        <taxon>Colletotrichum</taxon>
        <taxon>Colletotrichum spaethianum species complex</taxon>
    </lineage>
</organism>
<evidence type="ECO:0000313" key="2">
    <source>
        <dbReference type="Proteomes" id="UP001055115"/>
    </source>
</evidence>
<reference evidence="1 2" key="1">
    <citation type="submission" date="2022-03" db="EMBL/GenBank/DDBJ databases">
        <title>Genome data of Colletotrichum spp.</title>
        <authorList>
            <person name="Utami Y.D."/>
            <person name="Hiruma K."/>
        </authorList>
    </citation>
    <scope>NUCLEOTIDE SEQUENCE [LARGE SCALE GENOMIC DNA]</scope>
    <source>
        <strain evidence="1 2">MAFF 239500</strain>
    </source>
</reference>
<dbReference type="GeneID" id="73323859"/>
<accession>A0AA37P548</accession>
<dbReference type="AlphaFoldDB" id="A0AA37P548"/>
<evidence type="ECO:0000313" key="1">
    <source>
        <dbReference type="EMBL" id="GKT42876.1"/>
    </source>
</evidence>
<keyword evidence="2" id="KW-1185">Reference proteome</keyword>